<dbReference type="AlphaFoldDB" id="A0AAP0E6V8"/>
<dbReference type="Proteomes" id="UP001419268">
    <property type="component" value="Unassembled WGS sequence"/>
</dbReference>
<accession>A0AAP0E6V8</accession>
<keyword evidence="3" id="KW-1185">Reference proteome</keyword>
<dbReference type="GO" id="GO:0010073">
    <property type="term" value="P:meristem maintenance"/>
    <property type="evidence" value="ECO:0007669"/>
    <property type="project" value="InterPro"/>
</dbReference>
<organism evidence="2 3">
    <name type="scientific">Stephania cephalantha</name>
    <dbReference type="NCBI Taxonomy" id="152367"/>
    <lineage>
        <taxon>Eukaryota</taxon>
        <taxon>Viridiplantae</taxon>
        <taxon>Streptophyta</taxon>
        <taxon>Embryophyta</taxon>
        <taxon>Tracheophyta</taxon>
        <taxon>Spermatophyta</taxon>
        <taxon>Magnoliopsida</taxon>
        <taxon>Ranunculales</taxon>
        <taxon>Menispermaceae</taxon>
        <taxon>Menispermoideae</taxon>
        <taxon>Cissampelideae</taxon>
        <taxon>Stephania</taxon>
    </lineage>
</organism>
<dbReference type="Pfam" id="PF10536">
    <property type="entry name" value="PMD"/>
    <property type="match status" value="1"/>
</dbReference>
<proteinExistence type="predicted"/>
<protein>
    <recommendedName>
        <fullName evidence="1">Aminotransferase-like plant mobile domain-containing protein</fullName>
    </recommendedName>
</protein>
<evidence type="ECO:0000313" key="3">
    <source>
        <dbReference type="Proteomes" id="UP001419268"/>
    </source>
</evidence>
<dbReference type="PANTHER" id="PTHR46033">
    <property type="entry name" value="PROTEIN MAIN-LIKE 2"/>
    <property type="match status" value="1"/>
</dbReference>
<dbReference type="PANTHER" id="PTHR46033:SF8">
    <property type="entry name" value="PROTEIN MAINTENANCE OF MERISTEMS-LIKE"/>
    <property type="match status" value="1"/>
</dbReference>
<dbReference type="InterPro" id="IPR019557">
    <property type="entry name" value="AminoTfrase-like_pln_mobile"/>
</dbReference>
<dbReference type="InterPro" id="IPR044824">
    <property type="entry name" value="MAIN-like"/>
</dbReference>
<reference evidence="2 3" key="1">
    <citation type="submission" date="2024-01" db="EMBL/GenBank/DDBJ databases">
        <title>Genome assemblies of Stephania.</title>
        <authorList>
            <person name="Yang L."/>
        </authorList>
    </citation>
    <scope>NUCLEOTIDE SEQUENCE [LARGE SCALE GENOMIC DNA]</scope>
    <source>
        <strain evidence="2">JXDWG</strain>
        <tissue evidence="2">Leaf</tissue>
    </source>
</reference>
<feature type="domain" description="Aminotransferase-like plant mobile" evidence="1">
    <location>
        <begin position="1"/>
        <end position="39"/>
    </location>
</feature>
<gene>
    <name evidence="2" type="ORF">Scep_030225</name>
</gene>
<name>A0AAP0E6V8_9MAGN</name>
<comment type="caution">
    <text evidence="2">The sequence shown here is derived from an EMBL/GenBank/DDBJ whole genome shotgun (WGS) entry which is preliminary data.</text>
</comment>
<dbReference type="EMBL" id="JBBNAG010000013">
    <property type="protein sequence ID" value="KAK9083754.1"/>
    <property type="molecule type" value="Genomic_DNA"/>
</dbReference>
<sequence length="52" mass="6017">MERWHPETNTFHLPFSEMPITLDDVSILLNIPVVGKVVAIENFGRYTEESDK</sequence>
<evidence type="ECO:0000259" key="1">
    <source>
        <dbReference type="Pfam" id="PF10536"/>
    </source>
</evidence>
<evidence type="ECO:0000313" key="2">
    <source>
        <dbReference type="EMBL" id="KAK9083754.1"/>
    </source>
</evidence>